<dbReference type="CDD" id="cd05467">
    <property type="entry name" value="CBM20"/>
    <property type="match status" value="1"/>
</dbReference>
<evidence type="ECO:0000259" key="1">
    <source>
        <dbReference type="PROSITE" id="PS51166"/>
    </source>
</evidence>
<evidence type="ECO:0000313" key="3">
    <source>
        <dbReference type="Proteomes" id="UP000826271"/>
    </source>
</evidence>
<name>A0AAV6WW03_9LAMI</name>
<dbReference type="PROSITE" id="PS51166">
    <property type="entry name" value="CBM20"/>
    <property type="match status" value="1"/>
</dbReference>
<accession>A0AAV6WW03</accession>
<dbReference type="InterPro" id="IPR013784">
    <property type="entry name" value="Carb-bd-like_fold"/>
</dbReference>
<dbReference type="Gene3D" id="2.60.40.10">
    <property type="entry name" value="Immunoglobulins"/>
    <property type="match status" value="1"/>
</dbReference>
<feature type="domain" description="CBM20" evidence="1">
    <location>
        <begin position="80"/>
        <end position="182"/>
    </location>
</feature>
<comment type="caution">
    <text evidence="2">The sequence shown here is derived from an EMBL/GenBank/DDBJ whole genome shotgun (WGS) entry which is preliminary data.</text>
</comment>
<dbReference type="FunFam" id="2.60.40.10:FF:000552">
    <property type="entry name" value="Related to glucoamylase"/>
    <property type="match status" value="1"/>
</dbReference>
<organism evidence="2 3">
    <name type="scientific">Buddleja alternifolia</name>
    <dbReference type="NCBI Taxonomy" id="168488"/>
    <lineage>
        <taxon>Eukaryota</taxon>
        <taxon>Viridiplantae</taxon>
        <taxon>Streptophyta</taxon>
        <taxon>Embryophyta</taxon>
        <taxon>Tracheophyta</taxon>
        <taxon>Spermatophyta</taxon>
        <taxon>Magnoliopsida</taxon>
        <taxon>eudicotyledons</taxon>
        <taxon>Gunneridae</taxon>
        <taxon>Pentapetalae</taxon>
        <taxon>asterids</taxon>
        <taxon>lamiids</taxon>
        <taxon>Lamiales</taxon>
        <taxon>Scrophulariaceae</taxon>
        <taxon>Buddlejeae</taxon>
        <taxon>Buddleja</taxon>
    </lineage>
</organism>
<dbReference type="AlphaFoldDB" id="A0AAV6WW03"/>
<dbReference type="GO" id="GO:0016020">
    <property type="term" value="C:membrane"/>
    <property type="evidence" value="ECO:0007669"/>
    <property type="project" value="TreeGrafter"/>
</dbReference>
<evidence type="ECO:0000313" key="2">
    <source>
        <dbReference type="EMBL" id="KAG8374403.1"/>
    </source>
</evidence>
<protein>
    <recommendedName>
        <fullName evidence="1">CBM20 domain-containing protein</fullName>
    </recommendedName>
</protein>
<proteinExistence type="predicted"/>
<gene>
    <name evidence="2" type="ORF">BUALT_Bualt11G0128200</name>
</gene>
<sequence length="442" mass="49514">MMKSLGGSSLKLFSCKQRAILCSREFGPSKQEIVFLGHQKRVNDGFGRLISPQNKFIHSISAAASAQKNVGSEEIHTIYSDSTKTVHVRFKLNKECAFGEHFFIVGDDPILGLWEPSDGVPLNWSDGHIWTADMDIPIGKVIKYKFILKGDTETILWQPGPDRILETRESEKMITVLEDWDNPELQNIVEEDIVLTEDSLIDADLLIVDENSNLVITDEGRDVANIIPDEGPDAIKELENVNGGYINHEEKISLSPPMVAENITVEQDLSSNDDGPALVSITDQKKDEVINLSSSKNETKLVLDEGVPVLVPGLIPMSFDERNKEEEINDAEPSLIPMSFEEISEPEEVINDPELLNEVEKSEVESKSIEPDEVEELTMAELKDEHVSDASLHSTESNEMISTINEKQQTSEQEQAVNNILETDKQWGRRTLQKFLANFGFQ</sequence>
<dbReference type="SMART" id="SM01065">
    <property type="entry name" value="CBM_2"/>
    <property type="match status" value="1"/>
</dbReference>
<dbReference type="InterPro" id="IPR002044">
    <property type="entry name" value="CBM20"/>
</dbReference>
<dbReference type="InterPro" id="IPR013783">
    <property type="entry name" value="Ig-like_fold"/>
</dbReference>
<dbReference type="PANTHER" id="PTHR15048">
    <property type="entry name" value="STARCH-BINDING DOMAIN-CONTAINING PROTEIN 1"/>
    <property type="match status" value="1"/>
</dbReference>
<dbReference type="GO" id="GO:2001070">
    <property type="term" value="F:starch binding"/>
    <property type="evidence" value="ECO:0007669"/>
    <property type="project" value="InterPro"/>
</dbReference>
<keyword evidence="3" id="KW-1185">Reference proteome</keyword>
<dbReference type="SUPFAM" id="SSF49452">
    <property type="entry name" value="Starch-binding domain-like"/>
    <property type="match status" value="1"/>
</dbReference>
<dbReference type="Proteomes" id="UP000826271">
    <property type="component" value="Unassembled WGS sequence"/>
</dbReference>
<reference evidence="2" key="1">
    <citation type="submission" date="2019-10" db="EMBL/GenBank/DDBJ databases">
        <authorList>
            <person name="Zhang R."/>
            <person name="Pan Y."/>
            <person name="Wang J."/>
            <person name="Ma R."/>
            <person name="Yu S."/>
        </authorList>
    </citation>
    <scope>NUCLEOTIDE SEQUENCE</scope>
    <source>
        <strain evidence="2">LA-IB0</strain>
        <tissue evidence="2">Leaf</tissue>
    </source>
</reference>
<dbReference type="PANTHER" id="PTHR15048:SF0">
    <property type="entry name" value="STARCH-BINDING DOMAIN-CONTAINING PROTEIN 1"/>
    <property type="match status" value="1"/>
</dbReference>
<dbReference type="Pfam" id="PF00686">
    <property type="entry name" value="CBM_20"/>
    <property type="match status" value="1"/>
</dbReference>
<dbReference type="EMBL" id="WHWC01000011">
    <property type="protein sequence ID" value="KAG8374403.1"/>
    <property type="molecule type" value="Genomic_DNA"/>
</dbReference>